<name>A0A1L7CRN0_9CORY</name>
<reference evidence="2 3" key="1">
    <citation type="submission" date="2014-08" db="EMBL/GenBank/DDBJ databases">
        <title>Complete genome sequence of Corynebacterium frankenforstense ST18(T) (=DSM 45800(T)), isolated from raw cow milk.</title>
        <authorList>
            <person name="Ruckert C."/>
            <person name="Albersmeier A."/>
            <person name="Winkler A."/>
            <person name="Lipski A."/>
            <person name="Kalinowski J."/>
        </authorList>
    </citation>
    <scope>NUCLEOTIDE SEQUENCE [LARGE SCALE GENOMIC DNA]</scope>
    <source>
        <strain evidence="2 3">ST18</strain>
    </source>
</reference>
<dbReference type="SUPFAM" id="SSF52317">
    <property type="entry name" value="Class I glutamine amidotransferase-like"/>
    <property type="match status" value="1"/>
</dbReference>
<dbReference type="InterPro" id="IPR029062">
    <property type="entry name" value="Class_I_gatase-like"/>
</dbReference>
<dbReference type="Proteomes" id="UP000185434">
    <property type="component" value="Chromosome"/>
</dbReference>
<dbReference type="OrthoDB" id="6003696at2"/>
<proteinExistence type="predicted"/>
<sequence length="206" mass="22316">MKHICIYIQDTMADWEHGYLLQGISLQNALPNPVCDVRFVADTPDPVTTVGGMTVVPDSIVEDVVPADLDALVLIGADTWLADDRRHVLDLAEEVLEHDGTVAAICGATLGLAGRGLLDTRRHTSNAPEFLTAVGSYRGEHLYEHAAAVANEHVVTASSAGPLLWAKLIIEQLGLYPQEAIDAWFDYYDTADPTHFSRLLSALEAA</sequence>
<feature type="domain" description="DJ-1/PfpI" evidence="1">
    <location>
        <begin position="2"/>
        <end position="171"/>
    </location>
</feature>
<evidence type="ECO:0000313" key="3">
    <source>
        <dbReference type="Proteomes" id="UP000185434"/>
    </source>
</evidence>
<dbReference type="AlphaFoldDB" id="A0A1L7CRN0"/>
<dbReference type="EMBL" id="CP009247">
    <property type="protein sequence ID" value="APT88514.1"/>
    <property type="molecule type" value="Genomic_DNA"/>
</dbReference>
<dbReference type="STRING" id="1437875.CFRA_03625"/>
<keyword evidence="3" id="KW-1185">Reference proteome</keyword>
<dbReference type="Gene3D" id="3.40.50.880">
    <property type="match status" value="1"/>
</dbReference>
<gene>
    <name evidence="2" type="ORF">CFRA_03625</name>
</gene>
<evidence type="ECO:0000313" key="2">
    <source>
        <dbReference type="EMBL" id="APT88514.1"/>
    </source>
</evidence>
<dbReference type="InterPro" id="IPR002818">
    <property type="entry name" value="DJ-1/PfpI"/>
</dbReference>
<dbReference type="RefSeq" id="WP_075663490.1">
    <property type="nucleotide sequence ID" value="NZ_CP009247.1"/>
</dbReference>
<dbReference type="Pfam" id="PF01965">
    <property type="entry name" value="DJ-1_PfpI"/>
    <property type="match status" value="1"/>
</dbReference>
<organism evidence="2 3">
    <name type="scientific">Corynebacterium frankenforstense DSM 45800</name>
    <dbReference type="NCBI Taxonomy" id="1437875"/>
    <lineage>
        <taxon>Bacteria</taxon>
        <taxon>Bacillati</taxon>
        <taxon>Actinomycetota</taxon>
        <taxon>Actinomycetes</taxon>
        <taxon>Mycobacteriales</taxon>
        <taxon>Corynebacteriaceae</taxon>
        <taxon>Corynebacterium</taxon>
    </lineage>
</organism>
<evidence type="ECO:0000259" key="1">
    <source>
        <dbReference type="Pfam" id="PF01965"/>
    </source>
</evidence>
<protein>
    <recommendedName>
        <fullName evidence="1">DJ-1/PfpI domain-containing protein</fullName>
    </recommendedName>
</protein>
<dbReference type="KEGG" id="cfk:CFRA_03625"/>
<accession>A0A1L7CRN0</accession>